<keyword evidence="2" id="KW-1185">Reference proteome</keyword>
<accession>A0ABY9RKE8</accession>
<organism evidence="1 2">
    <name type="scientific">Undibacterium cyanobacteriorum</name>
    <dbReference type="NCBI Taxonomy" id="3073561"/>
    <lineage>
        <taxon>Bacteria</taxon>
        <taxon>Pseudomonadati</taxon>
        <taxon>Pseudomonadota</taxon>
        <taxon>Betaproteobacteria</taxon>
        <taxon>Burkholderiales</taxon>
        <taxon>Oxalobacteraceae</taxon>
        <taxon>Undibacterium</taxon>
    </lineage>
</organism>
<gene>
    <name evidence="1" type="ORF">RF679_03280</name>
</gene>
<evidence type="ECO:0000313" key="2">
    <source>
        <dbReference type="Proteomes" id="UP001181355"/>
    </source>
</evidence>
<dbReference type="RefSeq" id="WP_309482793.1">
    <property type="nucleotide sequence ID" value="NZ_CP133720.1"/>
</dbReference>
<reference evidence="1" key="1">
    <citation type="submission" date="2023-09" db="EMBL/GenBank/DDBJ databases">
        <title>Undibacterium sp. 20NA77.5 isolated from freshwater.</title>
        <authorList>
            <person name="Le V."/>
            <person name="Ko S.-R."/>
            <person name="Ahn C.-Y."/>
            <person name="Oh H.-M."/>
        </authorList>
    </citation>
    <scope>NUCLEOTIDE SEQUENCE</scope>
    <source>
        <strain evidence="1">20NA77.5</strain>
    </source>
</reference>
<proteinExistence type="predicted"/>
<name>A0ABY9RKE8_9BURK</name>
<evidence type="ECO:0000313" key="1">
    <source>
        <dbReference type="EMBL" id="WMW81313.1"/>
    </source>
</evidence>
<protein>
    <submittedName>
        <fullName evidence="1">Uncharacterized protein</fullName>
    </submittedName>
</protein>
<dbReference type="EMBL" id="CP133720">
    <property type="protein sequence ID" value="WMW81313.1"/>
    <property type="molecule type" value="Genomic_DNA"/>
</dbReference>
<sequence length="42" mass="4834">MRKNVRLYMLKNGMLKDDALNLVIGIDDESNDTSGLHLLRLF</sequence>
<dbReference type="Proteomes" id="UP001181355">
    <property type="component" value="Chromosome"/>
</dbReference>